<dbReference type="EMBL" id="NBBI01000013">
    <property type="protein sequence ID" value="OWK27561.1"/>
    <property type="molecule type" value="Genomic_DNA"/>
</dbReference>
<dbReference type="OrthoDB" id="7560532at2"/>
<keyword evidence="2" id="KW-1185">Reference proteome</keyword>
<proteinExistence type="predicted"/>
<comment type="caution">
    <text evidence="1">The sequence shown here is derived from an EMBL/GenBank/DDBJ whole genome shotgun (WGS) entry which is preliminary data.</text>
</comment>
<dbReference type="RefSeq" id="WP_088368546.1">
    <property type="nucleotide sequence ID" value="NZ_NBBI01000013.1"/>
</dbReference>
<organism evidence="1 2">
    <name type="scientific">Sphingomonas dokdonensis</name>
    <dbReference type="NCBI Taxonomy" id="344880"/>
    <lineage>
        <taxon>Bacteria</taxon>
        <taxon>Pseudomonadati</taxon>
        <taxon>Pseudomonadota</taxon>
        <taxon>Alphaproteobacteria</taxon>
        <taxon>Sphingomonadales</taxon>
        <taxon>Sphingomonadaceae</taxon>
        <taxon>Sphingomonas</taxon>
    </lineage>
</organism>
<gene>
    <name evidence="1" type="ORF">SPDO_32440</name>
</gene>
<protein>
    <submittedName>
        <fullName evidence="1">Uncharacterized protein</fullName>
    </submittedName>
</protein>
<reference evidence="1 2" key="1">
    <citation type="submission" date="2017-03" db="EMBL/GenBank/DDBJ databases">
        <title>Genome sequence of Sphingomonas dokdonensis DSM 21029.</title>
        <authorList>
            <person name="Poehlein A."/>
            <person name="Wuebbeler J.H."/>
            <person name="Steinbuechel A."/>
            <person name="Daniel R."/>
        </authorList>
    </citation>
    <scope>NUCLEOTIDE SEQUENCE [LARGE SCALE GENOMIC DNA]</scope>
    <source>
        <strain evidence="1 2">DSM 21029</strain>
    </source>
</reference>
<evidence type="ECO:0000313" key="2">
    <source>
        <dbReference type="Proteomes" id="UP000197290"/>
    </source>
</evidence>
<evidence type="ECO:0000313" key="1">
    <source>
        <dbReference type="EMBL" id="OWK27561.1"/>
    </source>
</evidence>
<dbReference type="Proteomes" id="UP000197290">
    <property type="component" value="Unassembled WGS sequence"/>
</dbReference>
<sequence length="172" mass="19215">MVGPPKTLQDLRKVEGAVRVTCRACKRVTFHDREEMIQLRSAGLQSCDWAAVVHGMRCGHCLGENVKVEIEAFADGLPALRRRRAAMITIELALFILRQAAYSGSRATIPVEAVRLALRALHPFLQDRGMLERFWMAYANPSPHPWGGPGSCFNDLVRGLMKRGFAVPAEFR</sequence>
<name>A0A245ZCZ7_9SPHN</name>
<dbReference type="AlphaFoldDB" id="A0A245ZCZ7"/>
<accession>A0A245ZCZ7</accession>